<dbReference type="SUPFAM" id="SSF52490">
    <property type="entry name" value="Tubulin nucleotide-binding domain-like"/>
    <property type="match status" value="1"/>
</dbReference>
<evidence type="ECO:0000313" key="10">
    <source>
        <dbReference type="Proteomes" id="UP000677054"/>
    </source>
</evidence>
<evidence type="ECO:0000313" key="9">
    <source>
        <dbReference type="EMBL" id="CAD7251586.1"/>
    </source>
</evidence>
<dbReference type="PANTHER" id="PTHR11588">
    <property type="entry name" value="TUBULIN"/>
    <property type="match status" value="1"/>
</dbReference>
<dbReference type="GO" id="GO:0016787">
    <property type="term" value="F:hydrolase activity"/>
    <property type="evidence" value="ECO:0007669"/>
    <property type="project" value="UniProtKB-KW"/>
</dbReference>
<keyword evidence="4" id="KW-0378">Hydrolase</keyword>
<dbReference type="GO" id="GO:0005737">
    <property type="term" value="C:cytoplasm"/>
    <property type="evidence" value="ECO:0007669"/>
    <property type="project" value="UniProtKB-ARBA"/>
</dbReference>
<dbReference type="InterPro" id="IPR000217">
    <property type="entry name" value="Tubulin"/>
</dbReference>
<keyword evidence="2" id="KW-0493">Microtubule</keyword>
<dbReference type="InterPro" id="IPR037103">
    <property type="entry name" value="Tubulin/FtsZ-like_C"/>
</dbReference>
<protein>
    <recommendedName>
        <fullName evidence="11">Alpha-tubulin</fullName>
    </recommendedName>
</protein>
<dbReference type="PRINTS" id="PR01161">
    <property type="entry name" value="TUBULIN"/>
</dbReference>
<name>A0A7R9ACJ9_9CRUS</name>
<dbReference type="SUPFAM" id="SSF55307">
    <property type="entry name" value="Tubulin C-terminal domain-like"/>
    <property type="match status" value="1"/>
</dbReference>
<dbReference type="AlphaFoldDB" id="A0A7R9ACJ9"/>
<evidence type="ECO:0000256" key="1">
    <source>
        <dbReference type="ARBA" id="ARBA00009636"/>
    </source>
</evidence>
<dbReference type="InterPro" id="IPR003008">
    <property type="entry name" value="Tubulin_FtsZ_GTPase"/>
</dbReference>
<keyword evidence="10" id="KW-1185">Reference proteome</keyword>
<gene>
    <name evidence="9" type="ORF">DSTB1V02_LOCUS11349</name>
</gene>
<evidence type="ECO:0000259" key="7">
    <source>
        <dbReference type="SMART" id="SM00864"/>
    </source>
</evidence>
<dbReference type="CDD" id="cd02186">
    <property type="entry name" value="alpha_tubulin"/>
    <property type="match status" value="1"/>
</dbReference>
<dbReference type="InterPro" id="IPR008280">
    <property type="entry name" value="Tub_FtsZ_C"/>
</dbReference>
<dbReference type="FunFam" id="1.10.287.600:FF:000005">
    <property type="entry name" value="Tubulin alpha chain"/>
    <property type="match status" value="1"/>
</dbReference>
<dbReference type="InterPro" id="IPR002452">
    <property type="entry name" value="Alpha_tubulin"/>
</dbReference>
<dbReference type="InterPro" id="IPR023123">
    <property type="entry name" value="Tubulin_C"/>
</dbReference>
<comment type="catalytic activity">
    <reaction evidence="6">
        <text>GTP + H2O = GDP + phosphate + H(+)</text>
        <dbReference type="Rhea" id="RHEA:19669"/>
        <dbReference type="ChEBI" id="CHEBI:15377"/>
        <dbReference type="ChEBI" id="CHEBI:15378"/>
        <dbReference type="ChEBI" id="CHEBI:37565"/>
        <dbReference type="ChEBI" id="CHEBI:43474"/>
        <dbReference type="ChEBI" id="CHEBI:58189"/>
    </reaction>
    <physiologicalReaction direction="left-to-right" evidence="6">
        <dbReference type="Rhea" id="RHEA:19670"/>
    </physiologicalReaction>
</comment>
<dbReference type="Gene3D" id="1.10.287.600">
    <property type="entry name" value="Helix hairpin bin"/>
    <property type="match status" value="1"/>
</dbReference>
<dbReference type="SMART" id="SM00864">
    <property type="entry name" value="Tubulin"/>
    <property type="match status" value="1"/>
</dbReference>
<reference evidence="9" key="1">
    <citation type="submission" date="2020-11" db="EMBL/GenBank/DDBJ databases">
        <authorList>
            <person name="Tran Van P."/>
        </authorList>
    </citation>
    <scope>NUCLEOTIDE SEQUENCE</scope>
</reference>
<dbReference type="FunFam" id="3.40.50.1440:FF:000079">
    <property type="entry name" value="Tubulin, alpha 4-like"/>
    <property type="match status" value="1"/>
</dbReference>
<organism evidence="9">
    <name type="scientific">Darwinula stevensoni</name>
    <dbReference type="NCBI Taxonomy" id="69355"/>
    <lineage>
        <taxon>Eukaryota</taxon>
        <taxon>Metazoa</taxon>
        <taxon>Ecdysozoa</taxon>
        <taxon>Arthropoda</taxon>
        <taxon>Crustacea</taxon>
        <taxon>Oligostraca</taxon>
        <taxon>Ostracoda</taxon>
        <taxon>Podocopa</taxon>
        <taxon>Podocopida</taxon>
        <taxon>Darwinulocopina</taxon>
        <taxon>Darwinuloidea</taxon>
        <taxon>Darwinulidae</taxon>
        <taxon>Darwinula</taxon>
    </lineage>
</organism>
<evidence type="ECO:0000256" key="2">
    <source>
        <dbReference type="ARBA" id="ARBA00022701"/>
    </source>
</evidence>
<dbReference type="Gene3D" id="3.40.50.1440">
    <property type="entry name" value="Tubulin/FtsZ, GTPase domain"/>
    <property type="match status" value="2"/>
</dbReference>
<sequence>MHQDPCTPNAVYHMPSAPGTCLASGITADVLLFRAIHLCDRISASSELARECISIHVGQAGVQIGNACWELYCLEHGIQPDGQMPSDKTLGGGDDSFNTFFSETGAGKHVPRAVFVDLEPTVVDEVATAVVEPYNSILTTHTTLEHSDCAFMVDNEAIYDICRRNLDIERPSYTNLNRLIAQVVSSITASLRFDGALNVDLTEFQTNLVPYPRIHFPLATYAPIISAEKAYHEQLSVSEITNACFEPANQMVKCDPRHGKYMACCMLYRGDVVPKDVNAAIAAIKTKRTIQFVDWCPTGFKVGINYQPPTVVPGGDLAKVQRAVCMLSNTTAIAEAWARLDHKFDLMYAKRAFVHWYVGEGMEEGEFSEAREDLAALEKDYEEVGVDSTEEGEEAGEEY</sequence>
<dbReference type="Proteomes" id="UP000677054">
    <property type="component" value="Unassembled WGS sequence"/>
</dbReference>
<dbReference type="EMBL" id="CAJPEV010003653">
    <property type="protein sequence ID" value="CAG0900258.1"/>
    <property type="molecule type" value="Genomic_DNA"/>
</dbReference>
<comment type="similarity">
    <text evidence="1">Belongs to the tubulin family.</text>
</comment>
<dbReference type="OrthoDB" id="1844at2759"/>
<evidence type="ECO:0000256" key="5">
    <source>
        <dbReference type="ARBA" id="ARBA00023134"/>
    </source>
</evidence>
<evidence type="ECO:0000256" key="4">
    <source>
        <dbReference type="ARBA" id="ARBA00022801"/>
    </source>
</evidence>
<dbReference type="FunFam" id="3.40.50.1440:FF:000077">
    <property type="entry name" value="Tubulin alpha-1B chain"/>
    <property type="match status" value="1"/>
</dbReference>
<evidence type="ECO:0000256" key="3">
    <source>
        <dbReference type="ARBA" id="ARBA00022741"/>
    </source>
</evidence>
<dbReference type="InterPro" id="IPR018316">
    <property type="entry name" value="Tubulin/FtsZ_2-layer-sand-dom"/>
</dbReference>
<accession>A0A7R9ACJ9</accession>
<keyword evidence="3" id="KW-0547">Nucleotide-binding</keyword>
<evidence type="ECO:0000256" key="6">
    <source>
        <dbReference type="ARBA" id="ARBA00049117"/>
    </source>
</evidence>
<dbReference type="GO" id="GO:0007017">
    <property type="term" value="P:microtubule-based process"/>
    <property type="evidence" value="ECO:0007669"/>
    <property type="project" value="InterPro"/>
</dbReference>
<dbReference type="FunFam" id="3.30.1330.20:FF:000001">
    <property type="entry name" value="Tubulin alpha chain"/>
    <property type="match status" value="1"/>
</dbReference>
<dbReference type="SMART" id="SM00865">
    <property type="entry name" value="Tubulin_C"/>
    <property type="match status" value="1"/>
</dbReference>
<dbReference type="GO" id="GO:0005200">
    <property type="term" value="F:structural constituent of cytoskeleton"/>
    <property type="evidence" value="ECO:0007669"/>
    <property type="project" value="InterPro"/>
</dbReference>
<dbReference type="Pfam" id="PF00091">
    <property type="entry name" value="Tubulin"/>
    <property type="match status" value="1"/>
</dbReference>
<dbReference type="Gene3D" id="3.30.1330.20">
    <property type="entry name" value="Tubulin/FtsZ, C-terminal domain"/>
    <property type="match status" value="1"/>
</dbReference>
<keyword evidence="5" id="KW-0342">GTP-binding</keyword>
<evidence type="ECO:0008006" key="11">
    <source>
        <dbReference type="Google" id="ProtNLM"/>
    </source>
</evidence>
<feature type="domain" description="Tubulin/FtsZ GTPase" evidence="7">
    <location>
        <begin position="97"/>
        <end position="195"/>
    </location>
</feature>
<dbReference type="Pfam" id="PF03953">
    <property type="entry name" value="Tubulin_C"/>
    <property type="match status" value="1"/>
</dbReference>
<dbReference type="GO" id="GO:0005525">
    <property type="term" value="F:GTP binding"/>
    <property type="evidence" value="ECO:0007669"/>
    <property type="project" value="UniProtKB-KW"/>
</dbReference>
<proteinExistence type="inferred from homology"/>
<dbReference type="PRINTS" id="PR01162">
    <property type="entry name" value="ALPHATUBULIN"/>
</dbReference>
<feature type="domain" description="Tubulin/FtsZ 2-layer sandwich" evidence="8">
    <location>
        <begin position="197"/>
        <end position="342"/>
    </location>
</feature>
<dbReference type="EMBL" id="LR903170">
    <property type="protein sequence ID" value="CAD7251586.1"/>
    <property type="molecule type" value="Genomic_DNA"/>
</dbReference>
<dbReference type="GO" id="GO:0005874">
    <property type="term" value="C:microtubule"/>
    <property type="evidence" value="ECO:0007669"/>
    <property type="project" value="UniProtKB-KW"/>
</dbReference>
<dbReference type="InterPro" id="IPR036525">
    <property type="entry name" value="Tubulin/FtsZ_GTPase_sf"/>
</dbReference>
<evidence type="ECO:0000259" key="8">
    <source>
        <dbReference type="SMART" id="SM00865"/>
    </source>
</evidence>